<proteinExistence type="inferred from homology"/>
<evidence type="ECO:0000256" key="3">
    <source>
        <dbReference type="ARBA" id="ARBA00009406"/>
    </source>
</evidence>
<protein>
    <recommendedName>
        <fullName evidence="10">Thiamine pyrimidine synthase</fullName>
    </recommendedName>
</protein>
<dbReference type="PROSITE" id="PS51257">
    <property type="entry name" value="PROKAR_LIPOPROTEIN"/>
    <property type="match status" value="1"/>
</dbReference>
<comment type="catalytic activity">
    <reaction evidence="11">
        <text>N(6)-(pyridoxal phosphate)-L-lysyl-[4-amino-5-hydroxymethyl-2-methylpyrimidine phosphate synthase] + L-histidyl-[4-amino-5-hydroxymethyl-2-methylpyrimidine phosphate synthase] + 2 Fe(3+) + 4 H2O = L-lysyl-[4-amino-5-hydroxymethyl-2-methylpyrimidine phosphate synthase] + (2S)-2-amino-5-hydroxy-4-oxopentanoyl-[4-amino-5-hydroxymethyl-2-methylpyrimidine phosphate synthase] + 4-amino-2-methyl-5-(phosphooxymethyl)pyrimidine + 3-oxopropanoate + 2 Fe(2+) + 2 H(+)</text>
        <dbReference type="Rhea" id="RHEA:65756"/>
        <dbReference type="Rhea" id="RHEA-COMP:16892"/>
        <dbReference type="Rhea" id="RHEA-COMP:16893"/>
        <dbReference type="Rhea" id="RHEA-COMP:16894"/>
        <dbReference type="Rhea" id="RHEA-COMP:16895"/>
        <dbReference type="ChEBI" id="CHEBI:15377"/>
        <dbReference type="ChEBI" id="CHEBI:15378"/>
        <dbReference type="ChEBI" id="CHEBI:29033"/>
        <dbReference type="ChEBI" id="CHEBI:29034"/>
        <dbReference type="ChEBI" id="CHEBI:29969"/>
        <dbReference type="ChEBI" id="CHEBI:29979"/>
        <dbReference type="ChEBI" id="CHEBI:33190"/>
        <dbReference type="ChEBI" id="CHEBI:58354"/>
        <dbReference type="ChEBI" id="CHEBI:143915"/>
        <dbReference type="ChEBI" id="CHEBI:157692"/>
    </reaction>
    <physiologicalReaction direction="left-to-right" evidence="11">
        <dbReference type="Rhea" id="RHEA:65757"/>
    </physiologicalReaction>
</comment>
<dbReference type="InterPro" id="IPR015168">
    <property type="entry name" value="SsuA/THI5"/>
</dbReference>
<evidence type="ECO:0000256" key="2">
    <source>
        <dbReference type="ARBA" id="ARBA00004948"/>
    </source>
</evidence>
<dbReference type="OrthoDB" id="174578at2"/>
<feature type="domain" description="SsuA/THI5-like" evidence="13">
    <location>
        <begin position="45"/>
        <end position="261"/>
    </location>
</feature>
<evidence type="ECO:0000256" key="8">
    <source>
        <dbReference type="ARBA" id="ARBA00022977"/>
    </source>
</evidence>
<dbReference type="Pfam" id="PF09084">
    <property type="entry name" value="NMT1"/>
    <property type="match status" value="1"/>
</dbReference>
<dbReference type="GO" id="GO:0009228">
    <property type="term" value="P:thiamine biosynthetic process"/>
    <property type="evidence" value="ECO:0007669"/>
    <property type="project" value="UniProtKB-KW"/>
</dbReference>
<evidence type="ECO:0000256" key="10">
    <source>
        <dbReference type="ARBA" id="ARBA00033171"/>
    </source>
</evidence>
<dbReference type="Gene3D" id="3.40.190.10">
    <property type="entry name" value="Periplasmic binding protein-like II"/>
    <property type="match status" value="2"/>
</dbReference>
<evidence type="ECO:0000256" key="5">
    <source>
        <dbReference type="ARBA" id="ARBA00022679"/>
    </source>
</evidence>
<comment type="caution">
    <text evidence="14">The sequence shown here is derived from an EMBL/GenBank/DDBJ whole genome shotgun (WGS) entry which is preliminary data.</text>
</comment>
<evidence type="ECO:0000256" key="6">
    <source>
        <dbReference type="ARBA" id="ARBA00022723"/>
    </source>
</evidence>
<keyword evidence="7" id="KW-0663">Pyridoxal phosphate</keyword>
<dbReference type="GO" id="GO:0016740">
    <property type="term" value="F:transferase activity"/>
    <property type="evidence" value="ECO:0007669"/>
    <property type="project" value="UniProtKB-KW"/>
</dbReference>
<dbReference type="SUPFAM" id="SSF53850">
    <property type="entry name" value="Periplasmic binding protein-like II"/>
    <property type="match status" value="1"/>
</dbReference>
<keyword evidence="15" id="KW-1185">Reference proteome</keyword>
<feature type="signal peptide" evidence="12">
    <location>
        <begin position="1"/>
        <end position="28"/>
    </location>
</feature>
<dbReference type="Proteomes" id="UP000221394">
    <property type="component" value="Unassembled WGS sequence"/>
</dbReference>
<evidence type="ECO:0000313" key="14">
    <source>
        <dbReference type="EMBL" id="PFG35839.1"/>
    </source>
</evidence>
<comment type="pathway">
    <text evidence="2">Cofactor biosynthesis; thiamine diphosphate biosynthesis.</text>
</comment>
<evidence type="ECO:0000256" key="12">
    <source>
        <dbReference type="SAM" id="SignalP"/>
    </source>
</evidence>
<evidence type="ECO:0000256" key="9">
    <source>
        <dbReference type="ARBA" id="ARBA00023004"/>
    </source>
</evidence>
<accession>A0A2A9EC94</accession>
<dbReference type="EMBL" id="PDJH01000001">
    <property type="protein sequence ID" value="PFG35839.1"/>
    <property type="molecule type" value="Genomic_DNA"/>
</dbReference>
<name>A0A2A9EC94_9MICO</name>
<comment type="function">
    <text evidence="1">Responsible for the formation of the pyrimidine heterocycle in the thiamine biosynthesis pathway. Catalyzes the formation of hydroxymethylpyrimidine phosphate (HMP-P) from histidine and pyridoxal phosphate (PLP). The protein uses PLP and the active site histidine to form HMP-P, generating an inactive enzyme. The enzyme can only undergo a single turnover, which suggests it is a suicide enzyme.</text>
</comment>
<dbReference type="RefSeq" id="WP_098457084.1">
    <property type="nucleotide sequence ID" value="NZ_PDJH01000001.1"/>
</dbReference>
<comment type="subunit">
    <text evidence="4">Homodimer.</text>
</comment>
<organism evidence="14 15">
    <name type="scientific">Flavimobilis soli</name>
    <dbReference type="NCBI Taxonomy" id="442709"/>
    <lineage>
        <taxon>Bacteria</taxon>
        <taxon>Bacillati</taxon>
        <taxon>Actinomycetota</taxon>
        <taxon>Actinomycetes</taxon>
        <taxon>Micrococcales</taxon>
        <taxon>Jonesiaceae</taxon>
        <taxon>Flavimobilis</taxon>
    </lineage>
</organism>
<sequence>MRARTAAAFTAALIALSAGCAAPPQSGAVEGDLTPVTVVLDWTPNTNHLGLYVAQDRGYFAEAGLDVTIVEPGEASGLSLVAAGQADVAYSVAEALVPARAKGADVVSVAAVLRRNTSSLIGLSSAGIGRPRDLAGRTYGSYGSALEEALVRRLVACDGGDPDAVELAPLVSDDFRVGLTQGQFDVAWVFEGWDTIRLRDVDGLDVASIPFADHTDCIPDWYTPLLATSETVLAERPGVVEKLVAAVGRGYEDAVADPQAAADTLLEAVPELDRELVSLSAAYLAAEITAPGKPWGWQDPEVWREFLAFLEEEGLVEPGLTAEELWTDDLLG</sequence>
<dbReference type="AlphaFoldDB" id="A0A2A9EC94"/>
<dbReference type="PANTHER" id="PTHR31528">
    <property type="entry name" value="4-AMINO-5-HYDROXYMETHYL-2-METHYLPYRIMIDINE PHOSPHATE SYNTHASE THI11-RELATED"/>
    <property type="match status" value="1"/>
</dbReference>
<keyword evidence="8" id="KW-0784">Thiamine biosynthesis</keyword>
<keyword evidence="9" id="KW-0408">Iron</keyword>
<gene>
    <name evidence="14" type="ORF">ATL41_0539</name>
</gene>
<evidence type="ECO:0000256" key="11">
    <source>
        <dbReference type="ARBA" id="ARBA00048179"/>
    </source>
</evidence>
<evidence type="ECO:0000256" key="7">
    <source>
        <dbReference type="ARBA" id="ARBA00022898"/>
    </source>
</evidence>
<reference evidence="14 15" key="1">
    <citation type="submission" date="2017-10" db="EMBL/GenBank/DDBJ databases">
        <title>Sequencing the genomes of 1000 actinobacteria strains.</title>
        <authorList>
            <person name="Klenk H.-P."/>
        </authorList>
    </citation>
    <scope>NUCLEOTIDE SEQUENCE [LARGE SCALE GENOMIC DNA]</scope>
    <source>
        <strain evidence="14 15">DSM 21574</strain>
    </source>
</reference>
<keyword evidence="12" id="KW-0732">Signal</keyword>
<keyword evidence="6" id="KW-0479">Metal-binding</keyword>
<feature type="chain" id="PRO_5012676406" description="Thiamine pyrimidine synthase" evidence="12">
    <location>
        <begin position="29"/>
        <end position="332"/>
    </location>
</feature>
<keyword evidence="5" id="KW-0808">Transferase</keyword>
<evidence type="ECO:0000256" key="4">
    <source>
        <dbReference type="ARBA" id="ARBA00011738"/>
    </source>
</evidence>
<evidence type="ECO:0000256" key="1">
    <source>
        <dbReference type="ARBA" id="ARBA00003469"/>
    </source>
</evidence>
<dbReference type="InterPro" id="IPR027939">
    <property type="entry name" value="NMT1/THI5"/>
</dbReference>
<dbReference type="PANTHER" id="PTHR31528:SF1">
    <property type="entry name" value="4-AMINO-5-HYDROXYMETHYL-2-METHYLPYRIMIDINE PHOSPHATE SYNTHASE THI11-RELATED"/>
    <property type="match status" value="1"/>
</dbReference>
<evidence type="ECO:0000259" key="13">
    <source>
        <dbReference type="Pfam" id="PF09084"/>
    </source>
</evidence>
<dbReference type="GO" id="GO:0046872">
    <property type="term" value="F:metal ion binding"/>
    <property type="evidence" value="ECO:0007669"/>
    <property type="project" value="UniProtKB-KW"/>
</dbReference>
<comment type="similarity">
    <text evidence="3">Belongs to the NMT1/THI5 family.</text>
</comment>
<evidence type="ECO:0000313" key="15">
    <source>
        <dbReference type="Proteomes" id="UP000221394"/>
    </source>
</evidence>